<accession>A0AAV6N0Z5</accession>
<feature type="non-terminal residue" evidence="1">
    <location>
        <position position="1"/>
    </location>
</feature>
<organism evidence="1 2">
    <name type="scientific">Cucurbita argyrosperma subsp. sororia</name>
    <dbReference type="NCBI Taxonomy" id="37648"/>
    <lineage>
        <taxon>Eukaryota</taxon>
        <taxon>Viridiplantae</taxon>
        <taxon>Streptophyta</taxon>
        <taxon>Embryophyta</taxon>
        <taxon>Tracheophyta</taxon>
        <taxon>Spermatophyta</taxon>
        <taxon>Magnoliopsida</taxon>
        <taxon>eudicotyledons</taxon>
        <taxon>Gunneridae</taxon>
        <taxon>Pentapetalae</taxon>
        <taxon>rosids</taxon>
        <taxon>fabids</taxon>
        <taxon>Cucurbitales</taxon>
        <taxon>Cucurbitaceae</taxon>
        <taxon>Cucurbiteae</taxon>
        <taxon>Cucurbita</taxon>
    </lineage>
</organism>
<proteinExistence type="predicted"/>
<dbReference type="Proteomes" id="UP000685013">
    <property type="component" value="Chromosome 10"/>
</dbReference>
<evidence type="ECO:0000313" key="2">
    <source>
        <dbReference type="Proteomes" id="UP000685013"/>
    </source>
</evidence>
<sequence>MIEAEVDVSVVLWMFVDAYLQGLPLSFASSGSIPSLLKLVLVSHLHSITNINSARYLYIHAIKIVSMSLIQEAYLLSRMIYYFTTEFCFFWLNSKLVETGACIPITSQVPHLHWSGRMRIAVDMLLTQIKWTSSKPTAGDGKGATLDDPSVDIGCLDGDLIEKVIYFDLSLLMVG</sequence>
<name>A0AAV6N0Z5_9ROSI</name>
<dbReference type="EMBL" id="JAGKQH010000010">
    <property type="protein sequence ID" value="KAG6589387.1"/>
    <property type="molecule type" value="Genomic_DNA"/>
</dbReference>
<keyword evidence="2" id="KW-1185">Reference proteome</keyword>
<protein>
    <submittedName>
        <fullName evidence="1">Uncharacterized protein</fullName>
    </submittedName>
</protein>
<evidence type="ECO:0000313" key="1">
    <source>
        <dbReference type="EMBL" id="KAG6589387.1"/>
    </source>
</evidence>
<gene>
    <name evidence="1" type="ORF">SDJN03_14810</name>
</gene>
<reference evidence="1 2" key="1">
    <citation type="journal article" date="2021" name="Hortic Res">
        <title>The domestication of Cucurbita argyrosperma as revealed by the genome of its wild relative.</title>
        <authorList>
            <person name="Barrera-Redondo J."/>
            <person name="Sanchez-de la Vega G."/>
            <person name="Aguirre-Liguori J.A."/>
            <person name="Castellanos-Morales G."/>
            <person name="Gutierrez-Guerrero Y.T."/>
            <person name="Aguirre-Dugua X."/>
            <person name="Aguirre-Planter E."/>
            <person name="Tenaillon M.I."/>
            <person name="Lira-Saade R."/>
            <person name="Eguiarte L.E."/>
        </authorList>
    </citation>
    <scope>NUCLEOTIDE SEQUENCE [LARGE SCALE GENOMIC DNA]</scope>
    <source>
        <strain evidence="1">JBR-2021</strain>
    </source>
</reference>
<dbReference type="AlphaFoldDB" id="A0AAV6N0Z5"/>
<comment type="caution">
    <text evidence="1">The sequence shown here is derived from an EMBL/GenBank/DDBJ whole genome shotgun (WGS) entry which is preliminary data.</text>
</comment>